<comment type="caution">
    <text evidence="3">The sequence shown here is derived from an EMBL/GenBank/DDBJ whole genome shotgun (WGS) entry which is preliminary data.</text>
</comment>
<evidence type="ECO:0000256" key="1">
    <source>
        <dbReference type="ARBA" id="ARBA00004141"/>
    </source>
</evidence>
<dbReference type="PANTHER" id="PTHR33222">
    <property type="match status" value="1"/>
</dbReference>
<reference evidence="3" key="1">
    <citation type="submission" date="2023-10" db="EMBL/GenBank/DDBJ databases">
        <title>Chromosome-level genome of the transformable northern wattle, Acacia crassicarpa.</title>
        <authorList>
            <person name="Massaro I."/>
            <person name="Sinha N.R."/>
            <person name="Poethig S."/>
            <person name="Leichty A.R."/>
        </authorList>
    </citation>
    <scope>NUCLEOTIDE SEQUENCE</scope>
    <source>
        <strain evidence="3">Acra3RX</strain>
        <tissue evidence="3">Leaf</tissue>
    </source>
</reference>
<keyword evidence="4" id="KW-1185">Reference proteome</keyword>
<dbReference type="EMBL" id="JAWXYG010000003">
    <property type="protein sequence ID" value="KAK4277651.1"/>
    <property type="molecule type" value="Genomic_DNA"/>
</dbReference>
<comment type="subcellular location">
    <subcellularLocation>
        <location evidence="1">Membrane</location>
        <topology evidence="1">Multi-pass membrane protein</topology>
    </subcellularLocation>
</comment>
<protein>
    <recommendedName>
        <fullName evidence="2">Cyanobacterial aminoacyl-tRNA synthetase CAAD domain-containing protein</fullName>
    </recommendedName>
</protein>
<dbReference type="AlphaFoldDB" id="A0AAE1JYU3"/>
<dbReference type="GO" id="GO:0009535">
    <property type="term" value="C:chloroplast thylakoid membrane"/>
    <property type="evidence" value="ECO:0007669"/>
    <property type="project" value="TreeGrafter"/>
</dbReference>
<feature type="domain" description="Cyanobacterial aminoacyl-tRNA synthetase CAAD" evidence="2">
    <location>
        <begin position="13"/>
        <end position="55"/>
    </location>
</feature>
<name>A0AAE1JYU3_9FABA</name>
<accession>A0AAE1JYU3</accession>
<dbReference type="Proteomes" id="UP001293593">
    <property type="component" value="Unassembled WGS sequence"/>
</dbReference>
<gene>
    <name evidence="3" type="ORF">QN277_015615</name>
</gene>
<evidence type="ECO:0000313" key="3">
    <source>
        <dbReference type="EMBL" id="KAK4277651.1"/>
    </source>
</evidence>
<sequence>MNWKMVLYHISIKYAVSTVAVAAVVALWGSIGVVSAIDRLPLIARVFELVGIGYSEVTSIFFFPSIPTYC</sequence>
<proteinExistence type="predicted"/>
<dbReference type="InterPro" id="IPR033344">
    <property type="entry name" value="CURT1"/>
</dbReference>
<dbReference type="InterPro" id="IPR025564">
    <property type="entry name" value="CAAD_dom"/>
</dbReference>
<evidence type="ECO:0000313" key="4">
    <source>
        <dbReference type="Proteomes" id="UP001293593"/>
    </source>
</evidence>
<dbReference type="PANTHER" id="PTHR33222:SF9">
    <property type="entry name" value="PROTEIN CURVATURE THYLAKOID 1B, CHLOROPLASTIC"/>
    <property type="match status" value="1"/>
</dbReference>
<dbReference type="Pfam" id="PF14159">
    <property type="entry name" value="CAAD"/>
    <property type="match status" value="1"/>
</dbReference>
<organism evidence="3 4">
    <name type="scientific">Acacia crassicarpa</name>
    <name type="common">northern wattle</name>
    <dbReference type="NCBI Taxonomy" id="499986"/>
    <lineage>
        <taxon>Eukaryota</taxon>
        <taxon>Viridiplantae</taxon>
        <taxon>Streptophyta</taxon>
        <taxon>Embryophyta</taxon>
        <taxon>Tracheophyta</taxon>
        <taxon>Spermatophyta</taxon>
        <taxon>Magnoliopsida</taxon>
        <taxon>eudicotyledons</taxon>
        <taxon>Gunneridae</taxon>
        <taxon>Pentapetalae</taxon>
        <taxon>rosids</taxon>
        <taxon>fabids</taxon>
        <taxon>Fabales</taxon>
        <taxon>Fabaceae</taxon>
        <taxon>Caesalpinioideae</taxon>
        <taxon>mimosoid clade</taxon>
        <taxon>Acacieae</taxon>
        <taxon>Acacia</taxon>
    </lineage>
</organism>
<evidence type="ECO:0000259" key="2">
    <source>
        <dbReference type="Pfam" id="PF14159"/>
    </source>
</evidence>